<dbReference type="PANTHER" id="PTHR31605">
    <property type="entry name" value="GLYCEROL-3-PHOSPHATE O-ACYLTRANSFERASE 1"/>
    <property type="match status" value="1"/>
</dbReference>
<keyword evidence="1" id="KW-0812">Transmembrane</keyword>
<dbReference type="GO" id="GO:0016287">
    <property type="term" value="F:glycerone-phosphate O-acyltransferase activity"/>
    <property type="evidence" value="ECO:0007669"/>
    <property type="project" value="TreeGrafter"/>
</dbReference>
<reference evidence="3" key="1">
    <citation type="submission" date="2018-06" db="EMBL/GenBank/DDBJ databases">
        <authorList>
            <person name="Zhirakovskaya E."/>
        </authorList>
    </citation>
    <scope>NUCLEOTIDE SEQUENCE</scope>
</reference>
<dbReference type="SUPFAM" id="SSF69593">
    <property type="entry name" value="Glycerol-3-phosphate (1)-acyltransferase"/>
    <property type="match status" value="1"/>
</dbReference>
<dbReference type="InterPro" id="IPR002123">
    <property type="entry name" value="Plipid/glycerol_acylTrfase"/>
</dbReference>
<organism evidence="3">
    <name type="scientific">hydrothermal vent metagenome</name>
    <dbReference type="NCBI Taxonomy" id="652676"/>
    <lineage>
        <taxon>unclassified sequences</taxon>
        <taxon>metagenomes</taxon>
        <taxon>ecological metagenomes</taxon>
    </lineage>
</organism>
<proteinExistence type="predicted"/>
<sequence>MKNFGYNLARLWVKIGLYLYFGKIKVSGLSHIPKDKPVLFLSNHQNALLDVLLIGIDCNRKPYFLTRADVFESPILKAIFDIFQMIPIYRIRDGRESLKKNQEVFDRCADLLQNKQAILMFPEANHNLMRRVRPLSKGFTRIIFNALDIDPDLDIQLVPVGLNYSDATKFPSRVALFFGDAISVQDHYDPSDEKTAIDDIKKAVSKKLKTLTTHIEDNDTYNETIKVLDAVDVDYLNPQSVNSKLQNLTTINRAPTVKNKSAKAFKALFTVLNLPIVLIWRIFIRSKVPEPEFMDTMRYGFAMLSYPVYYFLMFVTLGRAFGYAASLLVIFGLFIFNWGYVRFLGSS</sequence>
<feature type="transmembrane region" description="Helical" evidence="1">
    <location>
        <begin position="321"/>
        <end position="341"/>
    </location>
</feature>
<evidence type="ECO:0000313" key="3">
    <source>
        <dbReference type="EMBL" id="VAW13485.1"/>
    </source>
</evidence>
<dbReference type="AlphaFoldDB" id="A0A3B0T582"/>
<feature type="domain" description="Phospholipid/glycerol acyltransferase" evidence="2">
    <location>
        <begin position="38"/>
        <end position="165"/>
    </location>
</feature>
<dbReference type="Pfam" id="PF01553">
    <property type="entry name" value="Acyltransferase"/>
    <property type="match status" value="1"/>
</dbReference>
<feature type="transmembrane region" description="Helical" evidence="1">
    <location>
        <begin position="264"/>
        <end position="284"/>
    </location>
</feature>
<dbReference type="GO" id="GO:0008654">
    <property type="term" value="P:phospholipid biosynthetic process"/>
    <property type="evidence" value="ECO:0007669"/>
    <property type="project" value="TreeGrafter"/>
</dbReference>
<name>A0A3B0T582_9ZZZZ</name>
<gene>
    <name evidence="3" type="ORF">MNBD_BACTEROID03-1688</name>
</gene>
<dbReference type="PANTHER" id="PTHR31605:SF0">
    <property type="entry name" value="GLYCEROL-3-PHOSPHATE O-ACYLTRANSFERASE 1"/>
    <property type="match status" value="1"/>
</dbReference>
<evidence type="ECO:0000256" key="1">
    <source>
        <dbReference type="SAM" id="Phobius"/>
    </source>
</evidence>
<dbReference type="InterPro" id="IPR052744">
    <property type="entry name" value="GPAT/DAPAT"/>
</dbReference>
<keyword evidence="1" id="KW-0472">Membrane</keyword>
<evidence type="ECO:0000259" key="2">
    <source>
        <dbReference type="SMART" id="SM00563"/>
    </source>
</evidence>
<keyword evidence="3" id="KW-0808">Transferase</keyword>
<keyword evidence="3" id="KW-0012">Acyltransferase</keyword>
<dbReference type="CDD" id="cd07992">
    <property type="entry name" value="LPLAT_AAK14816-like"/>
    <property type="match status" value="1"/>
</dbReference>
<keyword evidence="1" id="KW-1133">Transmembrane helix</keyword>
<dbReference type="SMART" id="SM00563">
    <property type="entry name" value="PlsC"/>
    <property type="match status" value="1"/>
</dbReference>
<accession>A0A3B0T582</accession>
<dbReference type="EMBL" id="UOEL01000103">
    <property type="protein sequence ID" value="VAW13485.1"/>
    <property type="molecule type" value="Genomic_DNA"/>
</dbReference>
<protein>
    <submittedName>
        <fullName evidence="3">Phospholipid/glycerol acyltransferase</fullName>
    </submittedName>
</protein>
<dbReference type="GO" id="GO:0004366">
    <property type="term" value="F:glycerol-3-phosphate O-acyltransferase activity"/>
    <property type="evidence" value="ECO:0007669"/>
    <property type="project" value="TreeGrafter"/>
</dbReference>
<feature type="transmembrane region" description="Helical" evidence="1">
    <location>
        <begin position="296"/>
        <end position="315"/>
    </location>
</feature>